<evidence type="ECO:0000256" key="9">
    <source>
        <dbReference type="HAMAP-Rule" id="MF_00024"/>
    </source>
</evidence>
<keyword evidence="11" id="KW-1185">Reference proteome</keyword>
<feature type="transmembrane region" description="Helical" evidence="9">
    <location>
        <begin position="59"/>
        <end position="81"/>
    </location>
</feature>
<keyword evidence="8 9" id="KW-0472">Membrane</keyword>
<dbReference type="NCBIfam" id="TIGR00380">
    <property type="entry name" value="cobal_cbiB"/>
    <property type="match status" value="1"/>
</dbReference>
<name>A0ABY5VHT8_9FIRM</name>
<comment type="subcellular location">
    <subcellularLocation>
        <location evidence="1 9">Cell membrane</location>
        <topology evidence="1 9">Multi-pass membrane protein</topology>
    </subcellularLocation>
</comment>
<dbReference type="HAMAP" id="MF_00024">
    <property type="entry name" value="CobD_CbiB"/>
    <property type="match status" value="1"/>
</dbReference>
<comment type="function">
    <text evidence="9">Converts cobyric acid to cobinamide by the addition of aminopropanol on the F carboxylic group.</text>
</comment>
<evidence type="ECO:0000313" key="11">
    <source>
        <dbReference type="Proteomes" id="UP001060164"/>
    </source>
</evidence>
<reference evidence="10" key="1">
    <citation type="journal article" date="2022" name="Cell">
        <title>Design, construction, and in vivo augmentation of a complex gut microbiome.</title>
        <authorList>
            <person name="Cheng A.G."/>
            <person name="Ho P.Y."/>
            <person name="Aranda-Diaz A."/>
            <person name="Jain S."/>
            <person name="Yu F.B."/>
            <person name="Meng X."/>
            <person name="Wang M."/>
            <person name="Iakiviak M."/>
            <person name="Nagashima K."/>
            <person name="Zhao A."/>
            <person name="Murugkar P."/>
            <person name="Patil A."/>
            <person name="Atabakhsh K."/>
            <person name="Weakley A."/>
            <person name="Yan J."/>
            <person name="Brumbaugh A.R."/>
            <person name="Higginbottom S."/>
            <person name="Dimas A."/>
            <person name="Shiver A.L."/>
            <person name="Deutschbauer A."/>
            <person name="Neff N."/>
            <person name="Sonnenburg J.L."/>
            <person name="Huang K.C."/>
            <person name="Fischbach M.A."/>
        </authorList>
    </citation>
    <scope>NUCLEOTIDE SEQUENCE</scope>
    <source>
        <strain evidence="10">DSM 19829</strain>
    </source>
</reference>
<comment type="caution">
    <text evidence="9">Lacks conserved residue(s) required for the propagation of feature annotation.</text>
</comment>
<gene>
    <name evidence="10" type="primary">cbiB</name>
    <name evidence="9" type="synonym">cobD</name>
    <name evidence="10" type="ORF">NQ502_01345</name>
</gene>
<sequence length="325" mass="35947">MIKWTLAAVIIGFLIDLAVGDPRWLYHPIRAIGNLIALLEKILRRCFPKGRAGERTAGVILVVLTVAVSTAVPLLILYFAYRINEWLGFVLETLMCYQLLATRALKDESMKVYDALMGGDIEKSRHAVSMIVGRDTKELTEEGVTKATVETVAENASDGVIAPLFYMMIGGAVLGFTYKSINTMDSMVGYKNERYRYFGTCAALLDDVVNYIPARLSGLLMVAASAVSGFDARQAFRIFKRDRRNHASPNSAQTEAVMAGALHVQLAGDAWYFGKLYEKPTIGDAGRPVEPQDIKRSNRLLYSTAVLSVIVFGLIRFAVMRAFQI</sequence>
<keyword evidence="7 9" id="KW-1133">Transmembrane helix</keyword>
<protein>
    <recommendedName>
        <fullName evidence="9">Cobalamin biosynthesis protein CobD</fullName>
    </recommendedName>
</protein>
<evidence type="ECO:0000313" key="10">
    <source>
        <dbReference type="EMBL" id="UWP59734.1"/>
    </source>
</evidence>
<evidence type="ECO:0000256" key="3">
    <source>
        <dbReference type="ARBA" id="ARBA00006263"/>
    </source>
</evidence>
<feature type="transmembrane region" description="Helical" evidence="9">
    <location>
        <begin position="160"/>
        <end position="178"/>
    </location>
</feature>
<comment type="pathway">
    <text evidence="2 9">Cofactor biosynthesis; adenosylcobalamin biosynthesis.</text>
</comment>
<proteinExistence type="inferred from homology"/>
<accession>A0ABY5VHT8</accession>
<feature type="transmembrane region" description="Helical" evidence="9">
    <location>
        <begin position="300"/>
        <end position="319"/>
    </location>
</feature>
<comment type="similarity">
    <text evidence="3 9">Belongs to the CobD/CbiB family.</text>
</comment>
<evidence type="ECO:0000256" key="4">
    <source>
        <dbReference type="ARBA" id="ARBA00022475"/>
    </source>
</evidence>
<evidence type="ECO:0000256" key="2">
    <source>
        <dbReference type="ARBA" id="ARBA00004953"/>
    </source>
</evidence>
<dbReference type="Proteomes" id="UP001060164">
    <property type="component" value="Chromosome"/>
</dbReference>
<dbReference type="Pfam" id="PF03186">
    <property type="entry name" value="CobD_Cbib"/>
    <property type="match status" value="1"/>
</dbReference>
<dbReference type="RefSeq" id="WP_028528984.1">
    <property type="nucleotide sequence ID" value="NZ_CABLBR010000017.1"/>
</dbReference>
<evidence type="ECO:0000256" key="5">
    <source>
        <dbReference type="ARBA" id="ARBA00022573"/>
    </source>
</evidence>
<keyword evidence="4 9" id="KW-1003">Cell membrane</keyword>
<organism evidence="10 11">
    <name type="scientific">Ruminococcus gauvreauii</name>
    <dbReference type="NCBI Taxonomy" id="438033"/>
    <lineage>
        <taxon>Bacteria</taxon>
        <taxon>Bacillati</taxon>
        <taxon>Bacillota</taxon>
        <taxon>Clostridia</taxon>
        <taxon>Eubacteriales</taxon>
        <taxon>Oscillospiraceae</taxon>
        <taxon>Ruminococcus</taxon>
    </lineage>
</organism>
<evidence type="ECO:0000256" key="6">
    <source>
        <dbReference type="ARBA" id="ARBA00022692"/>
    </source>
</evidence>
<evidence type="ECO:0000256" key="7">
    <source>
        <dbReference type="ARBA" id="ARBA00022989"/>
    </source>
</evidence>
<evidence type="ECO:0000256" key="8">
    <source>
        <dbReference type="ARBA" id="ARBA00023136"/>
    </source>
</evidence>
<evidence type="ECO:0000256" key="1">
    <source>
        <dbReference type="ARBA" id="ARBA00004651"/>
    </source>
</evidence>
<keyword evidence="6 9" id="KW-0812">Transmembrane</keyword>
<dbReference type="InterPro" id="IPR004485">
    <property type="entry name" value="Cobalamin_biosynth_CobD/CbiB"/>
</dbReference>
<dbReference type="PANTHER" id="PTHR34308">
    <property type="entry name" value="COBALAMIN BIOSYNTHESIS PROTEIN CBIB"/>
    <property type="match status" value="1"/>
</dbReference>
<dbReference type="PANTHER" id="PTHR34308:SF1">
    <property type="entry name" value="COBALAMIN BIOSYNTHESIS PROTEIN CBIB"/>
    <property type="match status" value="1"/>
</dbReference>
<dbReference type="EMBL" id="CP102290">
    <property type="protein sequence ID" value="UWP59734.1"/>
    <property type="molecule type" value="Genomic_DNA"/>
</dbReference>
<keyword evidence="5 9" id="KW-0169">Cobalamin biosynthesis</keyword>